<gene>
    <name evidence="9" type="primary">lnt</name>
    <name evidence="11" type="ORF">SAMN04488092_109135</name>
</gene>
<proteinExistence type="inferred from homology"/>
<organism evidence="11 12">
    <name type="scientific">Thalassovita taeanensis</name>
    <dbReference type="NCBI Taxonomy" id="657014"/>
    <lineage>
        <taxon>Bacteria</taxon>
        <taxon>Pseudomonadati</taxon>
        <taxon>Pseudomonadota</taxon>
        <taxon>Alphaproteobacteria</taxon>
        <taxon>Rhodobacterales</taxon>
        <taxon>Roseobacteraceae</taxon>
        <taxon>Thalassovita</taxon>
    </lineage>
</organism>
<dbReference type="RefSeq" id="WP_090270295.1">
    <property type="nucleotide sequence ID" value="NZ_FOEP01000009.1"/>
</dbReference>
<dbReference type="STRING" id="657014.SAMN04488092_109135"/>
<comment type="pathway">
    <text evidence="9">Protein modification; lipoprotein biosynthesis (N-acyl transfer).</text>
</comment>
<dbReference type="InterPro" id="IPR003010">
    <property type="entry name" value="C-N_Hydrolase"/>
</dbReference>
<keyword evidence="6 9" id="KW-1133">Transmembrane helix</keyword>
<dbReference type="HAMAP" id="MF_01148">
    <property type="entry name" value="Lnt"/>
    <property type="match status" value="1"/>
</dbReference>
<comment type="function">
    <text evidence="9">Catalyzes the phospholipid dependent N-acylation of the N-terminal cysteine of apolipoprotein, the last step in lipoprotein maturation.</text>
</comment>
<feature type="transmembrane region" description="Helical" evidence="9">
    <location>
        <begin position="26"/>
        <end position="43"/>
    </location>
</feature>
<feature type="transmembrane region" description="Helical" evidence="9">
    <location>
        <begin position="105"/>
        <end position="129"/>
    </location>
</feature>
<dbReference type="NCBIfam" id="TIGR00546">
    <property type="entry name" value="lnt"/>
    <property type="match status" value="1"/>
</dbReference>
<dbReference type="GO" id="GO:0005886">
    <property type="term" value="C:plasma membrane"/>
    <property type="evidence" value="ECO:0007669"/>
    <property type="project" value="UniProtKB-SubCell"/>
</dbReference>
<feature type="transmembrane region" description="Helical" evidence="9">
    <location>
        <begin position="208"/>
        <end position="228"/>
    </location>
</feature>
<keyword evidence="12" id="KW-1185">Reference proteome</keyword>
<keyword evidence="8 9" id="KW-0012">Acyltransferase</keyword>
<dbReference type="EC" id="2.3.1.269" evidence="9"/>
<comment type="catalytic activity">
    <reaction evidence="9">
        <text>N-terminal S-1,2-diacyl-sn-glyceryl-L-cysteinyl-[lipoprotein] + a glycerophospholipid = N-acyl-S-1,2-diacyl-sn-glyceryl-L-cysteinyl-[lipoprotein] + a 2-acyl-sn-glycero-3-phospholipid + H(+)</text>
        <dbReference type="Rhea" id="RHEA:48228"/>
        <dbReference type="Rhea" id="RHEA-COMP:14681"/>
        <dbReference type="Rhea" id="RHEA-COMP:14684"/>
        <dbReference type="ChEBI" id="CHEBI:15378"/>
        <dbReference type="ChEBI" id="CHEBI:136912"/>
        <dbReference type="ChEBI" id="CHEBI:140656"/>
        <dbReference type="ChEBI" id="CHEBI:140657"/>
        <dbReference type="ChEBI" id="CHEBI:140660"/>
        <dbReference type="EC" id="2.3.1.269"/>
    </reaction>
</comment>
<dbReference type="InterPro" id="IPR004563">
    <property type="entry name" value="Apolipo_AcylTrfase"/>
</dbReference>
<dbReference type="Gene3D" id="3.60.110.10">
    <property type="entry name" value="Carbon-nitrogen hydrolase"/>
    <property type="match status" value="1"/>
</dbReference>
<evidence type="ECO:0000256" key="7">
    <source>
        <dbReference type="ARBA" id="ARBA00023136"/>
    </source>
</evidence>
<dbReference type="UniPathway" id="UPA00666"/>
<accession>A0A1H9HI81</accession>
<name>A0A1H9HI81_9RHOB</name>
<sequence length="520" mass="55077">MPRPPDPSPLLSLAPRLERWAARRALRLRLLLAVMFGAVAALGQAPFDLWPVALIGLAGLFGLFHTADTPRRAALIGWAGGTGYFALALVWIVEPFMVDAVRFGWMAPFALLFLATGLALFWGAGFALARGIGGRAGRQAAAWVGALALAELARSYVFTGFPWALIGHIWVPSAMLQWGAVLGPLGLTLIALAAAVTIWRLFGPRPRVALVSLVVLAAMFGAGAWRAATGPAPRGVPVVRLVQPNAKQSQKWDPEVIPTIFRRQIEYTAAGAARPDLIVWPETAVPVLLEYADTTLAVIAEAAAGVPMVLGIQREDGPRLYNSAIVLGKDGQVSGLYDKHHLVPFGEYMPLGDLAARFGVHGLAAAEGQGYSAGPGARLFDLGDLGLALPLICYEAVFAQDVSAAPKRPAFLLQITNDAWFGQFSGPYQHLAQARLRAVEQGLPMVRVANTGVSAMIDARGRVTASLPLGRAGWIDAPLPAPGAVTIYADTGDSPAALLSLALLLFAFVQNAAIRARKPD</sequence>
<keyword evidence="5 9" id="KW-0812">Transmembrane</keyword>
<protein>
    <recommendedName>
        <fullName evidence="9">Apolipoprotein N-acyltransferase</fullName>
        <shortName evidence="9">ALP N-acyltransferase</shortName>
        <ecNumber evidence="9">2.3.1.269</ecNumber>
    </recommendedName>
</protein>
<comment type="subcellular location">
    <subcellularLocation>
        <location evidence="1 9">Cell membrane</location>
        <topology evidence="1 9">Multi-pass membrane protein</topology>
    </subcellularLocation>
</comment>
<comment type="similarity">
    <text evidence="2 9">Belongs to the CN hydrolase family. Apolipoprotein N-acyltransferase subfamily.</text>
</comment>
<dbReference type="PANTHER" id="PTHR38686:SF1">
    <property type="entry name" value="APOLIPOPROTEIN N-ACYLTRANSFERASE"/>
    <property type="match status" value="1"/>
</dbReference>
<dbReference type="PANTHER" id="PTHR38686">
    <property type="entry name" value="APOLIPOPROTEIN N-ACYLTRANSFERASE"/>
    <property type="match status" value="1"/>
</dbReference>
<reference evidence="11 12" key="1">
    <citation type="submission" date="2016-10" db="EMBL/GenBank/DDBJ databases">
        <authorList>
            <person name="de Groot N.N."/>
        </authorList>
    </citation>
    <scope>NUCLEOTIDE SEQUENCE [LARGE SCALE GENOMIC DNA]</scope>
    <source>
        <strain evidence="11 12">DSM 22007</strain>
    </source>
</reference>
<keyword evidence="3 9" id="KW-1003">Cell membrane</keyword>
<dbReference type="GO" id="GO:0016410">
    <property type="term" value="F:N-acyltransferase activity"/>
    <property type="evidence" value="ECO:0007669"/>
    <property type="project" value="UniProtKB-UniRule"/>
</dbReference>
<feature type="transmembrane region" description="Helical" evidence="9">
    <location>
        <begin position="49"/>
        <end position="67"/>
    </location>
</feature>
<dbReference type="Proteomes" id="UP000198634">
    <property type="component" value="Unassembled WGS sequence"/>
</dbReference>
<evidence type="ECO:0000256" key="3">
    <source>
        <dbReference type="ARBA" id="ARBA00022475"/>
    </source>
</evidence>
<dbReference type="SUPFAM" id="SSF56317">
    <property type="entry name" value="Carbon-nitrogen hydrolase"/>
    <property type="match status" value="1"/>
</dbReference>
<evidence type="ECO:0000256" key="8">
    <source>
        <dbReference type="ARBA" id="ARBA00023315"/>
    </source>
</evidence>
<dbReference type="InterPro" id="IPR045378">
    <property type="entry name" value="LNT_N"/>
</dbReference>
<feature type="transmembrane region" description="Helical" evidence="9">
    <location>
        <begin position="141"/>
        <end position="166"/>
    </location>
</feature>
<evidence type="ECO:0000313" key="12">
    <source>
        <dbReference type="Proteomes" id="UP000198634"/>
    </source>
</evidence>
<dbReference type="Pfam" id="PF20154">
    <property type="entry name" value="LNT_N"/>
    <property type="match status" value="1"/>
</dbReference>
<feature type="transmembrane region" description="Helical" evidence="9">
    <location>
        <begin position="74"/>
        <end position="93"/>
    </location>
</feature>
<keyword evidence="4 9" id="KW-0808">Transferase</keyword>
<feature type="transmembrane region" description="Helical" evidence="9">
    <location>
        <begin position="178"/>
        <end position="201"/>
    </location>
</feature>
<dbReference type="Pfam" id="PF00795">
    <property type="entry name" value="CN_hydrolase"/>
    <property type="match status" value="1"/>
</dbReference>
<dbReference type="AlphaFoldDB" id="A0A1H9HI81"/>
<evidence type="ECO:0000256" key="5">
    <source>
        <dbReference type="ARBA" id="ARBA00022692"/>
    </source>
</evidence>
<dbReference type="EMBL" id="FOEP01000009">
    <property type="protein sequence ID" value="SEQ62060.1"/>
    <property type="molecule type" value="Genomic_DNA"/>
</dbReference>
<evidence type="ECO:0000256" key="4">
    <source>
        <dbReference type="ARBA" id="ARBA00022679"/>
    </source>
</evidence>
<evidence type="ECO:0000256" key="2">
    <source>
        <dbReference type="ARBA" id="ARBA00010065"/>
    </source>
</evidence>
<evidence type="ECO:0000256" key="9">
    <source>
        <dbReference type="HAMAP-Rule" id="MF_01148"/>
    </source>
</evidence>
<keyword evidence="11" id="KW-0449">Lipoprotein</keyword>
<evidence type="ECO:0000256" key="6">
    <source>
        <dbReference type="ARBA" id="ARBA00022989"/>
    </source>
</evidence>
<dbReference type="InterPro" id="IPR036526">
    <property type="entry name" value="C-N_Hydrolase_sf"/>
</dbReference>
<dbReference type="CDD" id="cd07571">
    <property type="entry name" value="ALP_N-acyl_transferase"/>
    <property type="match status" value="1"/>
</dbReference>
<evidence type="ECO:0000313" key="11">
    <source>
        <dbReference type="EMBL" id="SEQ62060.1"/>
    </source>
</evidence>
<feature type="domain" description="CN hydrolase" evidence="10">
    <location>
        <begin position="242"/>
        <end position="481"/>
    </location>
</feature>
<dbReference type="GO" id="GO:0042158">
    <property type="term" value="P:lipoprotein biosynthetic process"/>
    <property type="evidence" value="ECO:0007669"/>
    <property type="project" value="UniProtKB-UniRule"/>
</dbReference>
<dbReference type="OrthoDB" id="9804277at2"/>
<dbReference type="PROSITE" id="PS50263">
    <property type="entry name" value="CN_HYDROLASE"/>
    <property type="match status" value="1"/>
</dbReference>
<evidence type="ECO:0000256" key="1">
    <source>
        <dbReference type="ARBA" id="ARBA00004651"/>
    </source>
</evidence>
<keyword evidence="7 9" id="KW-0472">Membrane</keyword>
<evidence type="ECO:0000259" key="10">
    <source>
        <dbReference type="PROSITE" id="PS50263"/>
    </source>
</evidence>